<dbReference type="RefSeq" id="WP_075137880.1">
    <property type="nucleotide sequence ID" value="NZ_MSIF01000033.1"/>
</dbReference>
<gene>
    <name evidence="1" type="ORF">BLA60_37735</name>
</gene>
<dbReference type="AlphaFoldDB" id="A0A7Z0WF25"/>
<dbReference type="Proteomes" id="UP000185696">
    <property type="component" value="Unassembled WGS sequence"/>
</dbReference>
<dbReference type="OrthoDB" id="3482507at2"/>
<protein>
    <recommendedName>
        <fullName evidence="3">Guanylate cyclase domain-containing protein</fullName>
    </recommendedName>
</protein>
<accession>A0A7Z0WF25</accession>
<keyword evidence="2" id="KW-1185">Reference proteome</keyword>
<dbReference type="Gene3D" id="3.30.70.1230">
    <property type="entry name" value="Nucleotide cyclase"/>
    <property type="match status" value="1"/>
</dbReference>
<comment type="caution">
    <text evidence="1">The sequence shown here is derived from an EMBL/GenBank/DDBJ whole genome shotgun (WGS) entry which is preliminary data.</text>
</comment>
<proteinExistence type="predicted"/>
<evidence type="ECO:0008006" key="3">
    <source>
        <dbReference type="Google" id="ProtNLM"/>
    </source>
</evidence>
<organism evidence="1 2">
    <name type="scientific">Actinophytocola xinjiangensis</name>
    <dbReference type="NCBI Taxonomy" id="485602"/>
    <lineage>
        <taxon>Bacteria</taxon>
        <taxon>Bacillati</taxon>
        <taxon>Actinomycetota</taxon>
        <taxon>Actinomycetes</taxon>
        <taxon>Pseudonocardiales</taxon>
        <taxon>Pseudonocardiaceae</taxon>
    </lineage>
</organism>
<name>A0A7Z0WF25_9PSEU</name>
<dbReference type="InterPro" id="IPR029787">
    <property type="entry name" value="Nucleotide_cyclase"/>
</dbReference>
<reference evidence="1 2" key="1">
    <citation type="submission" date="2016-12" db="EMBL/GenBank/DDBJ databases">
        <title>The draft genome sequence of Actinophytocola xinjiangensis.</title>
        <authorList>
            <person name="Wang W."/>
            <person name="Yuan L."/>
        </authorList>
    </citation>
    <scope>NUCLEOTIDE SEQUENCE [LARGE SCALE GENOMIC DNA]</scope>
    <source>
        <strain evidence="1 2">CGMCC 4.4663</strain>
    </source>
</reference>
<evidence type="ECO:0000313" key="1">
    <source>
        <dbReference type="EMBL" id="OLF05123.1"/>
    </source>
</evidence>
<dbReference type="EMBL" id="MSIF01000033">
    <property type="protein sequence ID" value="OLF05123.1"/>
    <property type="molecule type" value="Genomic_DNA"/>
</dbReference>
<evidence type="ECO:0000313" key="2">
    <source>
        <dbReference type="Proteomes" id="UP000185696"/>
    </source>
</evidence>
<sequence>MISDNRPYYRSILAVDVEDSATRNNSAKAHMRAALYDLVIEAFAASGISEHDHDPFIDRGDGILALVHPNDHVPKTVLLHTVVPALSQLMTLHNLCSPADGFRMRAVLHAGEVHHDRRAPFGEALDLAFRLLDAPETKLALRRTTAPLLLVVSDDIYQSVVRHRYEGIDPVSFIAFPGQRPATARGWWHVPTPATRHALDLGDVLT</sequence>